<reference evidence="6" key="1">
    <citation type="journal article" date="2023" name="Proc. Natl. Acad. Sci. U.S.A.">
        <title>Genomic and structural basis for evolution of tropane alkaloid biosynthesis.</title>
        <authorList>
            <person name="Wanga Y.-J."/>
            <person name="Taina T."/>
            <person name="Yua J.-Y."/>
            <person name="Lia J."/>
            <person name="Xua B."/>
            <person name="Chenc J."/>
            <person name="D'Auriad J.C."/>
            <person name="Huanga J.-P."/>
            <person name="Huanga S.-X."/>
        </authorList>
    </citation>
    <scope>NUCLEOTIDE SEQUENCE [LARGE SCALE GENOMIC DNA]</scope>
    <source>
        <strain evidence="6">cv. KIB-2019</strain>
    </source>
</reference>
<dbReference type="Proteomes" id="UP001152561">
    <property type="component" value="Unassembled WGS sequence"/>
</dbReference>
<dbReference type="GO" id="GO:0016616">
    <property type="term" value="F:oxidoreductase activity, acting on the CH-OH group of donors, NAD or NADP as acceptor"/>
    <property type="evidence" value="ECO:0007669"/>
    <property type="project" value="InterPro"/>
</dbReference>
<gene>
    <name evidence="5" type="ORF">K7X08_003051</name>
</gene>
<dbReference type="EMBL" id="JAJAGQ010000007">
    <property type="protein sequence ID" value="KAJ8557426.1"/>
    <property type="molecule type" value="Genomic_DNA"/>
</dbReference>
<evidence type="ECO:0000256" key="3">
    <source>
        <dbReference type="ARBA" id="ARBA00023002"/>
    </source>
</evidence>
<dbReference type="Gene3D" id="3.90.180.10">
    <property type="entry name" value="Medium-chain alcohol dehydrogenases, catalytic domain"/>
    <property type="match status" value="2"/>
</dbReference>
<accession>A0A9Q1MD44</accession>
<dbReference type="GO" id="GO:0046872">
    <property type="term" value="F:metal ion binding"/>
    <property type="evidence" value="ECO:0007669"/>
    <property type="project" value="UniProtKB-KW"/>
</dbReference>
<keyword evidence="6" id="KW-1185">Reference proteome</keyword>
<keyword evidence="3" id="KW-0560">Oxidoreductase</keyword>
<dbReference type="SUPFAM" id="SSF51735">
    <property type="entry name" value="NAD(P)-binding Rossmann-fold domains"/>
    <property type="match status" value="1"/>
</dbReference>
<dbReference type="PANTHER" id="PTHR42683">
    <property type="entry name" value="ALDEHYDE REDUCTASE"/>
    <property type="match status" value="1"/>
</dbReference>
<organism evidence="5 6">
    <name type="scientific">Anisodus acutangulus</name>
    <dbReference type="NCBI Taxonomy" id="402998"/>
    <lineage>
        <taxon>Eukaryota</taxon>
        <taxon>Viridiplantae</taxon>
        <taxon>Streptophyta</taxon>
        <taxon>Embryophyta</taxon>
        <taxon>Tracheophyta</taxon>
        <taxon>Spermatophyta</taxon>
        <taxon>Magnoliopsida</taxon>
        <taxon>eudicotyledons</taxon>
        <taxon>Gunneridae</taxon>
        <taxon>Pentapetalae</taxon>
        <taxon>asterids</taxon>
        <taxon>lamiids</taxon>
        <taxon>Solanales</taxon>
        <taxon>Solanaceae</taxon>
        <taxon>Solanoideae</taxon>
        <taxon>Hyoscyameae</taxon>
        <taxon>Anisodus</taxon>
    </lineage>
</organism>
<keyword evidence="1" id="KW-0479">Metal-binding</keyword>
<dbReference type="InterPro" id="IPR013154">
    <property type="entry name" value="ADH-like_N"/>
</dbReference>
<sequence length="210" mass="22883">MRLLVTEVGNKVEKFKGGDKVGVGYLVGSCRDCENCANDLENYYPGHITTTNGTLSDGSMTHGGYSGLMVVDEHFVVHWPENLPMEVAPMLCAGITTYSPLKYFGLDKPRMHIGVVGLGGLGHMAVKFAKAFGIKVTVISTSLRRKLVAGSAVRGVKDIQEMVNFAAEHNITPDVEVVPMEYVNTTLESLVKSDVKYRFVLDIGNTLNKN</sequence>
<dbReference type="SUPFAM" id="SSF50129">
    <property type="entry name" value="GroES-like"/>
    <property type="match status" value="1"/>
</dbReference>
<keyword evidence="2" id="KW-0862">Zinc</keyword>
<evidence type="ECO:0000259" key="4">
    <source>
        <dbReference type="Pfam" id="PF08240"/>
    </source>
</evidence>
<protein>
    <recommendedName>
        <fullName evidence="4">Alcohol dehydrogenase-like N-terminal domain-containing protein</fullName>
    </recommendedName>
</protein>
<dbReference type="OrthoDB" id="1879366at2759"/>
<dbReference type="Pfam" id="PF08240">
    <property type="entry name" value="ADH_N"/>
    <property type="match status" value="1"/>
</dbReference>
<evidence type="ECO:0000256" key="1">
    <source>
        <dbReference type="ARBA" id="ARBA00022723"/>
    </source>
</evidence>
<name>A0A9Q1MD44_9SOLA</name>
<dbReference type="InterPro" id="IPR047109">
    <property type="entry name" value="CAD-like"/>
</dbReference>
<evidence type="ECO:0000256" key="2">
    <source>
        <dbReference type="ARBA" id="ARBA00022833"/>
    </source>
</evidence>
<dbReference type="AlphaFoldDB" id="A0A9Q1MD44"/>
<dbReference type="InterPro" id="IPR011032">
    <property type="entry name" value="GroES-like_sf"/>
</dbReference>
<dbReference type="Gene3D" id="3.40.50.720">
    <property type="entry name" value="NAD(P)-binding Rossmann-like Domain"/>
    <property type="match status" value="2"/>
</dbReference>
<evidence type="ECO:0000313" key="5">
    <source>
        <dbReference type="EMBL" id="KAJ8557426.1"/>
    </source>
</evidence>
<feature type="domain" description="Alcohol dehydrogenase-like N-terminal" evidence="4">
    <location>
        <begin position="5"/>
        <end position="81"/>
    </location>
</feature>
<proteinExistence type="predicted"/>
<dbReference type="InterPro" id="IPR036291">
    <property type="entry name" value="NAD(P)-bd_dom_sf"/>
</dbReference>
<evidence type="ECO:0000313" key="6">
    <source>
        <dbReference type="Proteomes" id="UP001152561"/>
    </source>
</evidence>
<dbReference type="FunFam" id="3.90.180.10:FF:000100">
    <property type="entry name" value="Putative cinnamyl alcohol dehydrogenase 6"/>
    <property type="match status" value="1"/>
</dbReference>
<comment type="caution">
    <text evidence="5">The sequence shown here is derived from an EMBL/GenBank/DDBJ whole genome shotgun (WGS) entry which is preliminary data.</text>
</comment>